<gene>
    <name evidence="5" type="ORF">Aglo03_11550</name>
</gene>
<dbReference type="InterPro" id="IPR009081">
    <property type="entry name" value="PP-bd_ACP"/>
</dbReference>
<dbReference type="Pfam" id="PF13193">
    <property type="entry name" value="AMP-binding_C"/>
    <property type="match status" value="1"/>
</dbReference>
<dbReference type="PROSITE" id="PS00455">
    <property type="entry name" value="AMP_BINDING"/>
    <property type="match status" value="1"/>
</dbReference>
<evidence type="ECO:0000259" key="4">
    <source>
        <dbReference type="PROSITE" id="PS50075"/>
    </source>
</evidence>
<evidence type="ECO:0000256" key="1">
    <source>
        <dbReference type="ARBA" id="ARBA00001957"/>
    </source>
</evidence>
<accession>A0A9W6QKV0</accession>
<dbReference type="GO" id="GO:0031177">
    <property type="term" value="F:phosphopantetheine binding"/>
    <property type="evidence" value="ECO:0007669"/>
    <property type="project" value="InterPro"/>
</dbReference>
<dbReference type="InterPro" id="IPR010071">
    <property type="entry name" value="AA_adenyl_dom"/>
</dbReference>
<dbReference type="Gene3D" id="1.10.1200.10">
    <property type="entry name" value="ACP-like"/>
    <property type="match status" value="2"/>
</dbReference>
<dbReference type="PANTHER" id="PTHR45527:SF1">
    <property type="entry name" value="FATTY ACID SYNTHASE"/>
    <property type="match status" value="1"/>
</dbReference>
<dbReference type="InterPro" id="IPR000873">
    <property type="entry name" value="AMP-dep_synth/lig_dom"/>
</dbReference>
<feature type="domain" description="Carrier" evidence="4">
    <location>
        <begin position="635"/>
        <end position="710"/>
    </location>
</feature>
<protein>
    <recommendedName>
        <fullName evidence="4">Carrier domain-containing protein</fullName>
    </recommendedName>
</protein>
<dbReference type="Gene3D" id="3.30.559.30">
    <property type="entry name" value="Nonribosomal peptide synthetase, condensation domain"/>
    <property type="match status" value="2"/>
</dbReference>
<dbReference type="Gene3D" id="3.30.300.30">
    <property type="match status" value="2"/>
</dbReference>
<comment type="cofactor">
    <cofactor evidence="1">
        <name>pantetheine 4'-phosphate</name>
        <dbReference type="ChEBI" id="CHEBI:47942"/>
    </cofactor>
</comment>
<name>A0A9W6QKV0_9PSEU</name>
<dbReference type="NCBIfam" id="TIGR01733">
    <property type="entry name" value="AA-adenyl-dom"/>
    <property type="match status" value="1"/>
</dbReference>
<evidence type="ECO:0000313" key="5">
    <source>
        <dbReference type="EMBL" id="GLW90339.1"/>
    </source>
</evidence>
<dbReference type="Pfam" id="PF00668">
    <property type="entry name" value="Condensation"/>
    <property type="match status" value="2"/>
</dbReference>
<dbReference type="EMBL" id="BSSD01000001">
    <property type="protein sequence ID" value="GLW90339.1"/>
    <property type="molecule type" value="Genomic_DNA"/>
</dbReference>
<dbReference type="InterPro" id="IPR001242">
    <property type="entry name" value="Condensation_dom"/>
</dbReference>
<dbReference type="SUPFAM" id="SSF56801">
    <property type="entry name" value="Acetyl-CoA synthetase-like"/>
    <property type="match status" value="2"/>
</dbReference>
<sequence>MSAADDEAARLKQELLSRLLAKRAGGGAAAVRRVGADEDVAASFAQRRLWFLDELAGGAATYNVPFGFRVVGDLSFEAVEHAWREVFTRHEALRTRFVRTTGGELVQRPRPAEDLPVDLVDLADTGQTAAQRVAEFGARPFVLATDPLVRVEVVRTAPGEHLMLVNIHHIVSDGWSERFAFAEFAELYAARVQGRAAELPEVPYQYRDYTAWEYGVAASGGFDRDVDFWAEQVAGAPPLLELPHDKPYPRRASGEGRTVSFSVDAEITEAVDALKTACGTTAFAVVMSAFAVLLHRITGVGDLVLGVPVANRGRPEWDRTCGLFVNTVVVRIGVRGEQSAPEVVRAVRDRLLSAQQHENVPFDKVATRVAPGRDAAFTPVFQVMCNADEAPHALPLPGLTATPLEVPSATSKFDLTLHAREDGSGRFVGCAVEYRADLFDAAEVDTLVEHFRTVLRAFADSPDQPVSRLRLTADTHDGEPLLDQYLHPVAPGAVGEFHRRGEGTTPHPTGVHGRRRVDGTTVVLGRADRVVVVDGIPARPELTEAALRALPEVTDAAVVPAGGGRPGLIGFFAAPDGTDPAPLLAALSRTLVRHQVPARLIRLAALPRTPRGAVDLESLSTAAERDAADAADTGAGWTPTERRMADLWSEVLGRTGLRRDDDFFTAGGHSMLATLLIARIRREWGLEVPLRGVFEEPELGSLSALVDRLVAGGARGRGAAVIPRRPDGPIPLAPNQEHLLFLDQLSDEDGQYNLTQSLELEGELDEPALRAAIAAVVDRHESLRTRFRRVDGSPVQVVVERAELDHAVVDLTGDPDRAESVAEEHARVPFDLARGPLLRTRVYRLAPDRHLFVLIVHHLVFDGWSGAVFQREVAEFYRAELTGTPAQLPALAIQYPDYAVWQRDRHRGAAGAARLEHWVRHLADAPTQLDLPTDHPRPPVRTAAAEMVRALVPKDLLDRVAEVGAARGCTPYMTLLSAFAVLVHRFSGHPDVLVGTTVTSRGQVELEGQIGYFVNTTAVRSRLTADTGFQDVLAAVRREVLDGHPHREVPFAEVVRRVAPERSTGHSPLAQVLFDMHAESERGAELTGLRVRPVRLRAAAVDFDLVLAARITAEGLHLELEFGTDLFTGATAQRLLGHFHTLLASIARTPDAPAARLPIMTADERAAVLATASGRHREVEPVTAHELFRRQAERTPDAVGLTHRGVQLTYARLDADANALAHRLVERGVGPDTRVGLLMDRGPRLFTALLAVLKAGGAYVPLDMSYPGDRLRFMCAEAGVRLVLTDADARAVAAEVGEVGEDVLEIPPGPIATGPVRPPRVDVRPDHLAYVLYTSGSTGRPKGVAMSHRALANLARWDRDEIPVRPTGAVLQFNSLGFDASFVEMFAAWQVGARLVVLPDDAARRDPAVVLEHLETGGVERWDVPYAGLVNVVSWTRALDRAPLLRLRAVMCGGEQLQVTDDLADWFAALPGCGLVNQYGPSEVSRATSHWLPTSPGRWPVLPPIGRPADNTAVHVLDPTGEPVPPGFPGEVWISGENLARGYVNRPDLTADRFVPDVVGAVPGARLYRTGDLARYDAAGRLEFLGRVDTQVKLRGHRVELGEVEAALQRLPAVSAAAVAVAGTGVAKGLVAYLVLAEGAALPKQAEMTRELARHLPDYMVPVRFTVLDRLPLTASGKLDRRGLPEVDGAELSTQDFVAPDGEREVRVSAMWARLLGRESVGATDNFFALGGHSLLATEFVAWLHDEAGVSARVSALFENPTVRRFCAAVAWTGPEPDEPRVRKLPRRGRARTGG</sequence>
<dbReference type="FunFam" id="3.40.50.980:FF:000001">
    <property type="entry name" value="Non-ribosomal peptide synthetase"/>
    <property type="match status" value="1"/>
</dbReference>
<organism evidence="5 6">
    <name type="scientific">Actinokineospora globicatena</name>
    <dbReference type="NCBI Taxonomy" id="103729"/>
    <lineage>
        <taxon>Bacteria</taxon>
        <taxon>Bacillati</taxon>
        <taxon>Actinomycetota</taxon>
        <taxon>Actinomycetes</taxon>
        <taxon>Pseudonocardiales</taxon>
        <taxon>Pseudonocardiaceae</taxon>
        <taxon>Actinokineospora</taxon>
    </lineage>
</organism>
<proteinExistence type="predicted"/>
<dbReference type="PANTHER" id="PTHR45527">
    <property type="entry name" value="NONRIBOSOMAL PEPTIDE SYNTHETASE"/>
    <property type="match status" value="1"/>
</dbReference>
<keyword evidence="2" id="KW-0596">Phosphopantetheine</keyword>
<dbReference type="GO" id="GO:0008610">
    <property type="term" value="P:lipid biosynthetic process"/>
    <property type="evidence" value="ECO:0007669"/>
    <property type="project" value="UniProtKB-ARBA"/>
</dbReference>
<evidence type="ECO:0000256" key="3">
    <source>
        <dbReference type="ARBA" id="ARBA00022553"/>
    </source>
</evidence>
<dbReference type="Proteomes" id="UP001165042">
    <property type="component" value="Unassembled WGS sequence"/>
</dbReference>
<dbReference type="Pfam" id="PF00550">
    <property type="entry name" value="PP-binding"/>
    <property type="match status" value="2"/>
</dbReference>
<dbReference type="PROSITE" id="PS50075">
    <property type="entry name" value="CARRIER"/>
    <property type="match status" value="2"/>
</dbReference>
<dbReference type="InterPro" id="IPR023213">
    <property type="entry name" value="CAT-like_dom_sf"/>
</dbReference>
<comment type="caution">
    <text evidence="5">The sequence shown here is derived from an EMBL/GenBank/DDBJ whole genome shotgun (WGS) entry which is preliminary data.</text>
</comment>
<dbReference type="SMART" id="SM00823">
    <property type="entry name" value="PKS_PP"/>
    <property type="match status" value="2"/>
</dbReference>
<feature type="domain" description="Carrier" evidence="4">
    <location>
        <begin position="1699"/>
        <end position="1774"/>
    </location>
</feature>
<reference evidence="5" key="1">
    <citation type="submission" date="2023-02" db="EMBL/GenBank/DDBJ databases">
        <title>Actinokineospora globicatena NBRC 15670.</title>
        <authorList>
            <person name="Ichikawa N."/>
            <person name="Sato H."/>
            <person name="Tonouchi N."/>
        </authorList>
    </citation>
    <scope>NUCLEOTIDE SEQUENCE</scope>
    <source>
        <strain evidence="5">NBRC 15670</strain>
    </source>
</reference>
<dbReference type="Gene3D" id="3.40.50.980">
    <property type="match status" value="2"/>
</dbReference>
<dbReference type="InterPro" id="IPR020845">
    <property type="entry name" value="AMP-binding_CS"/>
</dbReference>
<evidence type="ECO:0000313" key="6">
    <source>
        <dbReference type="Proteomes" id="UP001165042"/>
    </source>
</evidence>
<dbReference type="InterPro" id="IPR006162">
    <property type="entry name" value="Ppantetheine_attach_site"/>
</dbReference>
<dbReference type="InterPro" id="IPR045851">
    <property type="entry name" value="AMP-bd_C_sf"/>
</dbReference>
<dbReference type="SUPFAM" id="SSF47336">
    <property type="entry name" value="ACP-like"/>
    <property type="match status" value="2"/>
</dbReference>
<dbReference type="InterPro" id="IPR025110">
    <property type="entry name" value="AMP-bd_C"/>
</dbReference>
<dbReference type="RefSeq" id="WP_285608250.1">
    <property type="nucleotide sequence ID" value="NZ_BSSD01000001.1"/>
</dbReference>
<keyword evidence="3" id="KW-0597">Phosphoprotein</keyword>
<keyword evidence="6" id="KW-1185">Reference proteome</keyword>
<dbReference type="GO" id="GO:0047527">
    <property type="term" value="F:2,3-dihydroxybenzoate-serine ligase activity"/>
    <property type="evidence" value="ECO:0007669"/>
    <property type="project" value="TreeGrafter"/>
</dbReference>
<dbReference type="GO" id="GO:0009239">
    <property type="term" value="P:enterobactin biosynthetic process"/>
    <property type="evidence" value="ECO:0007669"/>
    <property type="project" value="TreeGrafter"/>
</dbReference>
<dbReference type="GO" id="GO:0009366">
    <property type="term" value="C:enterobactin synthetase complex"/>
    <property type="evidence" value="ECO:0007669"/>
    <property type="project" value="TreeGrafter"/>
</dbReference>
<dbReference type="InterPro" id="IPR036736">
    <property type="entry name" value="ACP-like_sf"/>
</dbReference>
<dbReference type="Gene3D" id="3.30.559.10">
    <property type="entry name" value="Chloramphenicol acetyltransferase-like domain"/>
    <property type="match status" value="2"/>
</dbReference>
<dbReference type="InterPro" id="IPR020806">
    <property type="entry name" value="PKS_PP-bd"/>
</dbReference>
<dbReference type="SUPFAM" id="SSF52777">
    <property type="entry name" value="CoA-dependent acyltransferases"/>
    <property type="match status" value="4"/>
</dbReference>
<dbReference type="GO" id="GO:0043041">
    <property type="term" value="P:amino acid activation for nonribosomal peptide biosynthetic process"/>
    <property type="evidence" value="ECO:0007669"/>
    <property type="project" value="TreeGrafter"/>
</dbReference>
<dbReference type="Pfam" id="PF00501">
    <property type="entry name" value="AMP-binding"/>
    <property type="match status" value="1"/>
</dbReference>
<dbReference type="GO" id="GO:0005829">
    <property type="term" value="C:cytosol"/>
    <property type="evidence" value="ECO:0007669"/>
    <property type="project" value="TreeGrafter"/>
</dbReference>
<dbReference type="PROSITE" id="PS00012">
    <property type="entry name" value="PHOSPHOPANTETHEINE"/>
    <property type="match status" value="1"/>
</dbReference>
<dbReference type="Gene3D" id="2.30.38.10">
    <property type="entry name" value="Luciferase, Domain 3"/>
    <property type="match status" value="1"/>
</dbReference>
<dbReference type="CDD" id="cd19531">
    <property type="entry name" value="LCL_NRPS-like"/>
    <property type="match status" value="2"/>
</dbReference>
<evidence type="ECO:0000256" key="2">
    <source>
        <dbReference type="ARBA" id="ARBA00022450"/>
    </source>
</evidence>